<accession>A0A6L6YDY6</accession>
<evidence type="ECO:0000313" key="2">
    <source>
        <dbReference type="Proteomes" id="UP000472580"/>
    </source>
</evidence>
<sequence>MVVISTEDLVELMASQPLALRKKITGTLGYSFIGDYDAANWVDGTAASRKEAVRKLMKEALASEATEEDVWLRIEGVRLLLMCLADFLKDSEDAFLELTNEQ</sequence>
<dbReference type="EMBL" id="WSRP01000001">
    <property type="protein sequence ID" value="MVX55624.1"/>
    <property type="molecule type" value="Genomic_DNA"/>
</dbReference>
<dbReference type="AlphaFoldDB" id="A0A6L6YDY6"/>
<keyword evidence="2" id="KW-1185">Reference proteome</keyword>
<protein>
    <submittedName>
        <fullName evidence="1">Uncharacterized protein</fullName>
    </submittedName>
</protein>
<comment type="caution">
    <text evidence="1">The sequence shown here is derived from an EMBL/GenBank/DDBJ whole genome shotgun (WGS) entry which is preliminary data.</text>
</comment>
<dbReference type="Proteomes" id="UP000472580">
    <property type="component" value="Unassembled WGS sequence"/>
</dbReference>
<gene>
    <name evidence="1" type="ORF">E5987_00160</name>
</gene>
<dbReference type="RefSeq" id="WP_160334060.1">
    <property type="nucleotide sequence ID" value="NZ_WSRP01000001.1"/>
</dbReference>
<organism evidence="1 2">
    <name type="scientific">Parasutterella muris</name>
    <dbReference type="NCBI Taxonomy" id="2565572"/>
    <lineage>
        <taxon>Bacteria</taxon>
        <taxon>Pseudomonadati</taxon>
        <taxon>Pseudomonadota</taxon>
        <taxon>Betaproteobacteria</taxon>
        <taxon>Burkholderiales</taxon>
        <taxon>Sutterellaceae</taxon>
        <taxon>Parasutterella</taxon>
    </lineage>
</organism>
<evidence type="ECO:0000313" key="1">
    <source>
        <dbReference type="EMBL" id="MVX55624.1"/>
    </source>
</evidence>
<name>A0A6L6YDY6_9BURK</name>
<proteinExistence type="predicted"/>
<reference evidence="1 2" key="1">
    <citation type="submission" date="2019-12" db="EMBL/GenBank/DDBJ databases">
        <title>Microbes associate with the intestines of laboratory mice.</title>
        <authorList>
            <person name="Navarre W."/>
            <person name="Wong E."/>
        </authorList>
    </citation>
    <scope>NUCLEOTIDE SEQUENCE [LARGE SCALE GENOMIC DNA]</scope>
    <source>
        <strain evidence="1 2">NM82_D38</strain>
    </source>
</reference>